<sequence>MWEMSSPRWSAGFGYRKVGARLPVPNAGCVWDAAIGSDWRQMSCQAPASFGASEMDRI</sequence>
<protein>
    <submittedName>
        <fullName evidence="1">Uncharacterized protein</fullName>
    </submittedName>
</protein>
<dbReference type="Proteomes" id="UP000799324">
    <property type="component" value="Unassembled WGS sequence"/>
</dbReference>
<dbReference type="EMBL" id="MU004331">
    <property type="protein sequence ID" value="KAF2656917.1"/>
    <property type="molecule type" value="Genomic_DNA"/>
</dbReference>
<proteinExistence type="predicted"/>
<evidence type="ECO:0000313" key="2">
    <source>
        <dbReference type="Proteomes" id="UP000799324"/>
    </source>
</evidence>
<keyword evidence="2" id="KW-1185">Reference proteome</keyword>
<reference evidence="1" key="1">
    <citation type="journal article" date="2020" name="Stud. Mycol.">
        <title>101 Dothideomycetes genomes: a test case for predicting lifestyles and emergence of pathogens.</title>
        <authorList>
            <person name="Haridas S."/>
            <person name="Albert R."/>
            <person name="Binder M."/>
            <person name="Bloem J."/>
            <person name="Labutti K."/>
            <person name="Salamov A."/>
            <person name="Andreopoulos B."/>
            <person name="Baker S."/>
            <person name="Barry K."/>
            <person name="Bills G."/>
            <person name="Bluhm B."/>
            <person name="Cannon C."/>
            <person name="Castanera R."/>
            <person name="Culley D."/>
            <person name="Daum C."/>
            <person name="Ezra D."/>
            <person name="Gonzalez J."/>
            <person name="Henrissat B."/>
            <person name="Kuo A."/>
            <person name="Liang C."/>
            <person name="Lipzen A."/>
            <person name="Lutzoni F."/>
            <person name="Magnuson J."/>
            <person name="Mondo S."/>
            <person name="Nolan M."/>
            <person name="Ohm R."/>
            <person name="Pangilinan J."/>
            <person name="Park H.-J."/>
            <person name="Ramirez L."/>
            <person name="Alfaro M."/>
            <person name="Sun H."/>
            <person name="Tritt A."/>
            <person name="Yoshinaga Y."/>
            <person name="Zwiers L.-H."/>
            <person name="Turgeon B."/>
            <person name="Goodwin S."/>
            <person name="Spatafora J."/>
            <person name="Crous P."/>
            <person name="Grigoriev I."/>
        </authorList>
    </citation>
    <scope>NUCLEOTIDE SEQUENCE</scope>
    <source>
        <strain evidence="1">CBS 122681</strain>
    </source>
</reference>
<accession>A0A6A6TC66</accession>
<evidence type="ECO:0000313" key="1">
    <source>
        <dbReference type="EMBL" id="KAF2656917.1"/>
    </source>
</evidence>
<organism evidence="1 2">
    <name type="scientific">Lophiostoma macrostomum CBS 122681</name>
    <dbReference type="NCBI Taxonomy" id="1314788"/>
    <lineage>
        <taxon>Eukaryota</taxon>
        <taxon>Fungi</taxon>
        <taxon>Dikarya</taxon>
        <taxon>Ascomycota</taxon>
        <taxon>Pezizomycotina</taxon>
        <taxon>Dothideomycetes</taxon>
        <taxon>Pleosporomycetidae</taxon>
        <taxon>Pleosporales</taxon>
        <taxon>Lophiostomataceae</taxon>
        <taxon>Lophiostoma</taxon>
    </lineage>
</organism>
<gene>
    <name evidence="1" type="ORF">K491DRAFT_691596</name>
</gene>
<dbReference type="AlphaFoldDB" id="A0A6A6TC66"/>
<name>A0A6A6TC66_9PLEO</name>